<feature type="domain" description="UvrD-like helicase ATP-binding" evidence="16">
    <location>
        <begin position="1"/>
        <end position="417"/>
    </location>
</feature>
<comment type="catalytic activity">
    <reaction evidence="12">
        <text>Couples ATP hydrolysis with the unwinding of duplex DNA by translocating in the 3'-5' direction.</text>
        <dbReference type="EC" id="5.6.2.4"/>
    </reaction>
</comment>
<comment type="catalytic activity">
    <reaction evidence="14">
        <text>ATP + H2O = ADP + phosphate + H(+)</text>
        <dbReference type="Rhea" id="RHEA:13065"/>
        <dbReference type="ChEBI" id="CHEBI:15377"/>
        <dbReference type="ChEBI" id="CHEBI:15378"/>
        <dbReference type="ChEBI" id="CHEBI:30616"/>
        <dbReference type="ChEBI" id="CHEBI:43474"/>
        <dbReference type="ChEBI" id="CHEBI:456216"/>
        <dbReference type="EC" id="5.6.2.4"/>
    </reaction>
</comment>
<evidence type="ECO:0000256" key="10">
    <source>
        <dbReference type="ARBA" id="ARBA00023204"/>
    </source>
</evidence>
<keyword evidence="3 15" id="KW-0547">Nucleotide-binding</keyword>
<dbReference type="Gene3D" id="1.10.10.160">
    <property type="match status" value="1"/>
</dbReference>
<dbReference type="Gene3D" id="3.90.320.10">
    <property type="match status" value="1"/>
</dbReference>
<keyword evidence="9" id="KW-0238">DNA-binding</keyword>
<evidence type="ECO:0000259" key="16">
    <source>
        <dbReference type="PROSITE" id="PS51198"/>
    </source>
</evidence>
<evidence type="ECO:0000256" key="11">
    <source>
        <dbReference type="ARBA" id="ARBA00023235"/>
    </source>
</evidence>
<feature type="domain" description="UvrD-like helicase C-terminal" evidence="17">
    <location>
        <begin position="390"/>
        <end position="703"/>
    </location>
</feature>
<dbReference type="AlphaFoldDB" id="A0A0N7M852"/>
<dbReference type="GO" id="GO:0005524">
    <property type="term" value="F:ATP binding"/>
    <property type="evidence" value="ECO:0007669"/>
    <property type="project" value="UniProtKB-UniRule"/>
</dbReference>
<dbReference type="Pfam" id="PF13361">
    <property type="entry name" value="UvrD_C"/>
    <property type="match status" value="1"/>
</dbReference>
<evidence type="ECO:0000256" key="6">
    <source>
        <dbReference type="ARBA" id="ARBA00022806"/>
    </source>
</evidence>
<evidence type="ECO:0000259" key="17">
    <source>
        <dbReference type="PROSITE" id="PS51217"/>
    </source>
</evidence>
<dbReference type="InterPro" id="IPR014016">
    <property type="entry name" value="UvrD-like_ATP-bd"/>
</dbReference>
<feature type="binding site" evidence="15">
    <location>
        <begin position="10"/>
        <end position="17"/>
    </location>
    <ligand>
        <name>ATP</name>
        <dbReference type="ChEBI" id="CHEBI:30616"/>
    </ligand>
</feature>
<evidence type="ECO:0000256" key="8">
    <source>
        <dbReference type="ARBA" id="ARBA00022840"/>
    </source>
</evidence>
<dbReference type="GO" id="GO:0000725">
    <property type="term" value="P:recombinational repair"/>
    <property type="evidence" value="ECO:0007669"/>
    <property type="project" value="TreeGrafter"/>
</dbReference>
<keyword evidence="11" id="KW-0413">Isomerase</keyword>
<sequence length="1065" mass="117264">MAKDFKIIPANAGAGKTYFLTETLADWLSSKEVRPQKVLAVTYTEAAAAELRERVRARLLSEGMVDETLLLDTAYISTIHGLGQRLLSENAFAFGGSPSPRLIEEAEADFLIRRALASSDAFSEIYADLARYGFSYKPQAGSAEDQFRSLVRKTIDQLRALGTSGQRLGIAAESVLELKDIYGAVEIDGSQIEETLHDAVCRLLDEFPQSLEQSHGSSAAAKKAFRANYDALSRARKCDDLSRNWKLWKELRALRLSVRGNPTPQGYDTLAQAVMVAAEGILRHPGPLADASRLLDIVVMGSQSIIDDYSVAKQKIGAVDYADMVSGAERLLRENPEVLSAVVGEVGCVVIDEFQDTNPVQFAFLWMLAQRAPKTILVGDAKQSIMGFQGADVRLTEALVTQNAEAVERLPKNWRSSSELVRFFNAFSKGLFGEEYHPVVASRSQEDIQFLEILSCPNTRGSRKDKARPYHNVAMRIDAMLSDCTLIVDPKNENLRPAIEEDIAVLCTSHAQMANYANALRALGIAVQMEQAGWHDSPVIQLARHAIAFAADPSDGYAALGWLTLGPTRMDVEIALQQLTEGTLCSSSALEPLRTLSAEASSQTTETFVAKVLNATALMAWCKDQPNCERLVADLLRLHQEAKIFSDLDCELLSAEGFFGKSPSVFLGWLLDRKDQAGANARPSPDSGTGKGVELVTWFSAKGREWPIVFVCQLDEKFAARAGEMKSDFSNFADLSNVLATARLSYFPKLDIKEKTEAFKDHHRPKDEMTARRQLYVAMTRARDRLVLEWPEASIGKTSAGEDRSFVDLFLEEADIEIQMSEMRVGTERFSIGQTIGVKVKPEIFDSPVEAAVETQRRFDASGAALPTPNTPWRQQPSGLEQEFETMKVEVEDFEIAKGVRGLEFESATERGTAAHLALRAFLQEPDIDPQRVSAASKIPLDKVVELQAYASELAAWLKNRGYERIHLELPLQFVASSGAEINAIVDCLAEGPDGYLILDHKTGAVAETGKRFAHYLQQLEAYAKLVGAIFQQKPVTKLAINWVDEGKVSLAAASAEAKTRSISF</sequence>
<keyword evidence="2" id="KW-0540">Nuclease</keyword>
<evidence type="ECO:0000256" key="9">
    <source>
        <dbReference type="ARBA" id="ARBA00023125"/>
    </source>
</evidence>
<dbReference type="Proteomes" id="UP000051870">
    <property type="component" value="Unassembled WGS sequence"/>
</dbReference>
<evidence type="ECO:0000256" key="15">
    <source>
        <dbReference type="PROSITE-ProRule" id="PRU00560"/>
    </source>
</evidence>
<keyword evidence="8 15" id="KW-0067">ATP-binding</keyword>
<evidence type="ECO:0000256" key="12">
    <source>
        <dbReference type="ARBA" id="ARBA00034617"/>
    </source>
</evidence>
<dbReference type="InterPro" id="IPR027417">
    <property type="entry name" value="P-loop_NTPase"/>
</dbReference>
<gene>
    <name evidence="18" type="primary">addA_1</name>
    <name evidence="18" type="ORF">PH7735_00290</name>
</gene>
<reference evidence="18" key="1">
    <citation type="submission" date="2015-09" db="EMBL/GenBank/DDBJ databases">
        <authorList>
            <consortium name="Swine Surveillance"/>
        </authorList>
    </citation>
    <scope>NUCLEOTIDE SEQUENCE [LARGE SCALE GENOMIC DNA]</scope>
    <source>
        <strain evidence="18">CECT 7735</strain>
    </source>
</reference>
<evidence type="ECO:0000256" key="7">
    <source>
        <dbReference type="ARBA" id="ARBA00022839"/>
    </source>
</evidence>
<dbReference type="InterPro" id="IPR000212">
    <property type="entry name" value="DNA_helicase_UvrD/REP"/>
</dbReference>
<dbReference type="GO" id="GO:0005829">
    <property type="term" value="C:cytosol"/>
    <property type="evidence" value="ECO:0007669"/>
    <property type="project" value="TreeGrafter"/>
</dbReference>
<evidence type="ECO:0000256" key="14">
    <source>
        <dbReference type="ARBA" id="ARBA00048988"/>
    </source>
</evidence>
<evidence type="ECO:0000256" key="1">
    <source>
        <dbReference type="ARBA" id="ARBA00009922"/>
    </source>
</evidence>
<dbReference type="Pfam" id="PF12705">
    <property type="entry name" value="PDDEXK_1"/>
    <property type="match status" value="1"/>
</dbReference>
<dbReference type="PANTHER" id="PTHR11070:SF67">
    <property type="entry name" value="DNA 3'-5' HELICASE"/>
    <property type="match status" value="1"/>
</dbReference>
<dbReference type="InterPro" id="IPR014017">
    <property type="entry name" value="DNA_helicase_UvrD-like_C"/>
</dbReference>
<comment type="similarity">
    <text evidence="1">Belongs to the helicase family. UvrD subfamily.</text>
</comment>
<dbReference type="InterPro" id="IPR013986">
    <property type="entry name" value="DExx_box_DNA_helicase_dom_sf"/>
</dbReference>
<dbReference type="Gene3D" id="3.40.50.300">
    <property type="entry name" value="P-loop containing nucleotide triphosphate hydrolases"/>
    <property type="match status" value="4"/>
</dbReference>
<dbReference type="STRING" id="1715693.PH7735_00290"/>
<organism evidence="18 19">
    <name type="scientific">Shimia thalassica</name>
    <dbReference type="NCBI Taxonomy" id="1715693"/>
    <lineage>
        <taxon>Bacteria</taxon>
        <taxon>Pseudomonadati</taxon>
        <taxon>Pseudomonadota</taxon>
        <taxon>Alphaproteobacteria</taxon>
        <taxon>Rhodobacterales</taxon>
        <taxon>Roseobacteraceae</taxon>
    </lineage>
</organism>
<dbReference type="GO" id="GO:0016887">
    <property type="term" value="F:ATP hydrolysis activity"/>
    <property type="evidence" value="ECO:0007669"/>
    <property type="project" value="RHEA"/>
</dbReference>
<dbReference type="InterPro" id="IPR011604">
    <property type="entry name" value="PDDEXK-like_dom_sf"/>
</dbReference>
<keyword evidence="10" id="KW-0234">DNA repair</keyword>
<dbReference type="GeneID" id="83879382"/>
<name>A0A0N7M852_9RHOB</name>
<evidence type="ECO:0000256" key="4">
    <source>
        <dbReference type="ARBA" id="ARBA00022763"/>
    </source>
</evidence>
<keyword evidence="19" id="KW-1185">Reference proteome</keyword>
<dbReference type="PANTHER" id="PTHR11070">
    <property type="entry name" value="UVRD / RECB / PCRA DNA HELICASE FAMILY MEMBER"/>
    <property type="match status" value="1"/>
</dbReference>
<protein>
    <recommendedName>
        <fullName evidence="13">DNA 3'-5' helicase</fullName>
        <ecNumber evidence="13">5.6.2.4</ecNumber>
    </recommendedName>
</protein>
<dbReference type="GO" id="GO:0004527">
    <property type="term" value="F:exonuclease activity"/>
    <property type="evidence" value="ECO:0007669"/>
    <property type="project" value="UniProtKB-KW"/>
</dbReference>
<evidence type="ECO:0000256" key="13">
    <source>
        <dbReference type="ARBA" id="ARBA00034808"/>
    </source>
</evidence>
<dbReference type="EMBL" id="CYTW01000001">
    <property type="protein sequence ID" value="CUJ83656.1"/>
    <property type="molecule type" value="Genomic_DNA"/>
</dbReference>
<dbReference type="PROSITE" id="PS51198">
    <property type="entry name" value="UVRD_HELICASE_ATP_BIND"/>
    <property type="match status" value="1"/>
</dbReference>
<evidence type="ECO:0000256" key="2">
    <source>
        <dbReference type="ARBA" id="ARBA00022722"/>
    </source>
</evidence>
<dbReference type="SUPFAM" id="SSF52540">
    <property type="entry name" value="P-loop containing nucleoside triphosphate hydrolases"/>
    <property type="match status" value="1"/>
</dbReference>
<keyword evidence="5 15" id="KW-0378">Hydrolase</keyword>
<keyword evidence="6 15" id="KW-0347">Helicase</keyword>
<evidence type="ECO:0000313" key="19">
    <source>
        <dbReference type="Proteomes" id="UP000051870"/>
    </source>
</evidence>
<dbReference type="GO" id="GO:0003677">
    <property type="term" value="F:DNA binding"/>
    <property type="evidence" value="ECO:0007669"/>
    <property type="project" value="UniProtKB-KW"/>
</dbReference>
<evidence type="ECO:0000313" key="18">
    <source>
        <dbReference type="EMBL" id="CUJ83656.1"/>
    </source>
</evidence>
<keyword evidence="4" id="KW-0227">DNA damage</keyword>
<dbReference type="RefSeq" id="WP_058309554.1">
    <property type="nucleotide sequence ID" value="NZ_CYTW01000001.1"/>
</dbReference>
<evidence type="ECO:0000256" key="3">
    <source>
        <dbReference type="ARBA" id="ARBA00022741"/>
    </source>
</evidence>
<keyword evidence="7" id="KW-0269">Exonuclease</keyword>
<dbReference type="InterPro" id="IPR038726">
    <property type="entry name" value="PDDEXK_AddAB-type"/>
</dbReference>
<dbReference type="EC" id="5.6.2.4" evidence="13"/>
<dbReference type="Pfam" id="PF00580">
    <property type="entry name" value="UvrD-helicase"/>
    <property type="match status" value="1"/>
</dbReference>
<accession>A0A0N7M852</accession>
<evidence type="ECO:0000256" key="5">
    <source>
        <dbReference type="ARBA" id="ARBA00022801"/>
    </source>
</evidence>
<proteinExistence type="inferred from homology"/>
<dbReference type="GO" id="GO:0043138">
    <property type="term" value="F:3'-5' DNA helicase activity"/>
    <property type="evidence" value="ECO:0007669"/>
    <property type="project" value="UniProtKB-EC"/>
</dbReference>
<dbReference type="PROSITE" id="PS51217">
    <property type="entry name" value="UVRD_HELICASE_CTER"/>
    <property type="match status" value="1"/>
</dbReference>